<comment type="caution">
    <text evidence="1">The sequence shown here is derived from an EMBL/GenBank/DDBJ whole genome shotgun (WGS) entry which is preliminary data.</text>
</comment>
<organism evidence="1 2">
    <name type="scientific">Parasedimentitalea denitrificans</name>
    <dbReference type="NCBI Taxonomy" id="2211118"/>
    <lineage>
        <taxon>Bacteria</taxon>
        <taxon>Pseudomonadati</taxon>
        <taxon>Pseudomonadota</taxon>
        <taxon>Alphaproteobacteria</taxon>
        <taxon>Rhodobacterales</taxon>
        <taxon>Paracoccaceae</taxon>
        <taxon>Parasedimentitalea</taxon>
    </lineage>
</organism>
<accession>A0ABX0WFF0</accession>
<proteinExistence type="predicted"/>
<dbReference type="Proteomes" id="UP001429564">
    <property type="component" value="Unassembled WGS sequence"/>
</dbReference>
<gene>
    <name evidence="1" type="ORF">DL239_21135</name>
</gene>
<evidence type="ECO:0008006" key="3">
    <source>
        <dbReference type="Google" id="ProtNLM"/>
    </source>
</evidence>
<sequence length="132" mass="14786">MLQADLNQCAREGYFLGAPLVSLPDKLQTKERWLTRDQAKALLWAARSLCIDGRQQLQRFIITSLYTGTRKTATLALAIDQPSSHAGWTDTEGGVTYRMGDGEAVTNKRRSVARCPARLLEHVSRWKRLGAN</sequence>
<dbReference type="EMBL" id="QHLQ01000046">
    <property type="protein sequence ID" value="NIZ63470.1"/>
    <property type="molecule type" value="Genomic_DNA"/>
</dbReference>
<evidence type="ECO:0000313" key="2">
    <source>
        <dbReference type="Proteomes" id="UP001429564"/>
    </source>
</evidence>
<keyword evidence="2" id="KW-1185">Reference proteome</keyword>
<name>A0ABX0WFF0_9RHOB</name>
<evidence type="ECO:0000313" key="1">
    <source>
        <dbReference type="EMBL" id="NIZ63470.1"/>
    </source>
</evidence>
<protein>
    <recommendedName>
        <fullName evidence="3">Phage integrase family protein</fullName>
    </recommendedName>
</protein>
<reference evidence="1 2" key="1">
    <citation type="submission" date="2018-05" db="EMBL/GenBank/DDBJ databases">
        <authorList>
            <person name="Zhang Y.-J."/>
        </authorList>
    </citation>
    <scope>NUCLEOTIDE SEQUENCE [LARGE SCALE GENOMIC DNA]</scope>
    <source>
        <strain evidence="1 2">CY04</strain>
    </source>
</reference>